<dbReference type="AlphaFoldDB" id="A0A0N0NLZ2"/>
<feature type="domain" description="Tr-type G" evidence="14">
    <location>
        <begin position="303"/>
        <end position="511"/>
    </location>
</feature>
<dbReference type="Gene3D" id="3.40.50.300">
    <property type="entry name" value="P-loop containing nucleotide triphosphate hydrolases"/>
    <property type="match status" value="1"/>
</dbReference>
<dbReference type="PROSITE" id="PS00301">
    <property type="entry name" value="G_TR_1"/>
    <property type="match status" value="1"/>
</dbReference>
<comment type="subcellular location">
    <subcellularLocation>
        <location evidence="1">Cytoplasm</location>
    </subcellularLocation>
</comment>
<dbReference type="Gene3D" id="2.40.30.10">
    <property type="entry name" value="Translation factors"/>
    <property type="match status" value="2"/>
</dbReference>
<dbReference type="InterPro" id="IPR050100">
    <property type="entry name" value="TRAFAC_GTPase_members"/>
</dbReference>
<sequence length="758" mass="81930">MSNKRVKSLAADDDDFYDDDDYDDEYAEEEEELSAEDKEQLRLGTIKVREALGGTYNVPEKSIHDALWDYYYDIGKTVTLLKKNHKPASAKASGASTPKREEVLWHSGQQSNDVMATLRDRQECSPLYTPKDFFSDAPWLNIPTYRQARIIETLSSPRGRLLGGSAKGGTKADPAGQPVQSDEYAEKLKQLTITRSAPEQKPKDTDPDGSRSEDAMDIDKPDVKDEDFSGQPSIPPAGVVQRLQNPPSIFASIVTAKPASSKHKTTKLDDVTNGVSKVSVQEPQRVKSNNIDVVAEYKKTKRKKAANFVVIGHVDAGKSTLMGRLLYDLKAIDQRTIDKYKKEAESIGKGSFAFAWVLDQGTEERARGVTIDIAQNTFSTSTTNFTILDAPGHRDFVPNMIAGASQADFAVLVIDASTGNFESGLRGQTKEHALLVRSIGVSQLIVAVNKMDSANWSQPRFADIQTQMSTFLTAAGFNSKNVTFVPCSGLDGGNILNPIKESAASWYTGPTLVAALESNETVHAFAVEKPLRMSVGDVFRGGITNPLSISGRIEAGNLQIGDNILIQPSGETATIKGIDLDDSNDENTDPSTYGLDLTSAAPQYAVAGNNVTLHLVPTGSNSSKTTTDESDIRAGDIVCSPTNSPIQNVTKFTTKLVAFEHLTPMLVDVHRGRLHKSGRIVKMIETLDKSTGQTLKKKPRVVQPQSWVRVEVEFVSGDGGSNAGAEEAGIGNKVPLEAGNRVVLRAGGITVAAGVVEG</sequence>
<organism evidence="15 16">
    <name type="scientific">Cyphellophora attinorum</name>
    <dbReference type="NCBI Taxonomy" id="1664694"/>
    <lineage>
        <taxon>Eukaryota</taxon>
        <taxon>Fungi</taxon>
        <taxon>Dikarya</taxon>
        <taxon>Ascomycota</taxon>
        <taxon>Pezizomycotina</taxon>
        <taxon>Eurotiomycetes</taxon>
        <taxon>Chaetothyriomycetidae</taxon>
        <taxon>Chaetothyriales</taxon>
        <taxon>Cyphellophoraceae</taxon>
        <taxon>Cyphellophora</taxon>
    </lineage>
</organism>
<evidence type="ECO:0000256" key="2">
    <source>
        <dbReference type="ARBA" id="ARBA00007249"/>
    </source>
</evidence>
<keyword evidence="3" id="KW-0963">Cytoplasm</keyword>
<dbReference type="InterPro" id="IPR027417">
    <property type="entry name" value="P-loop_NTPase"/>
</dbReference>
<gene>
    <name evidence="15" type="ORF">AB675_11417</name>
</gene>
<evidence type="ECO:0000256" key="9">
    <source>
        <dbReference type="ARBA" id="ARBA00023134"/>
    </source>
</evidence>
<evidence type="ECO:0000256" key="12">
    <source>
        <dbReference type="ARBA" id="ARBA00074866"/>
    </source>
</evidence>
<dbReference type="GO" id="GO:0003924">
    <property type="term" value="F:GTPase activity"/>
    <property type="evidence" value="ECO:0007669"/>
    <property type="project" value="InterPro"/>
</dbReference>
<dbReference type="InterPro" id="IPR009000">
    <property type="entry name" value="Transl_B-barrel_sf"/>
</dbReference>
<dbReference type="SUPFAM" id="SSF50465">
    <property type="entry name" value="EF-Tu/eEF-1alpha/eIF2-gamma C-terminal domain"/>
    <property type="match status" value="1"/>
</dbReference>
<name>A0A0N0NLZ2_9EURO</name>
<dbReference type="Pfam" id="PF08938">
    <property type="entry name" value="HBS1_N"/>
    <property type="match status" value="1"/>
</dbReference>
<evidence type="ECO:0000256" key="6">
    <source>
        <dbReference type="ARBA" id="ARBA00022845"/>
    </source>
</evidence>
<dbReference type="InterPro" id="IPR009001">
    <property type="entry name" value="Transl_elong_EF1A/Init_IF2_C"/>
</dbReference>
<dbReference type="FunFam" id="3.40.50.300:FF:000204">
    <property type="entry name" value="Translation elongation factor Tu"/>
    <property type="match status" value="1"/>
</dbReference>
<dbReference type="STRING" id="1664694.A0A0N0NLZ2"/>
<evidence type="ECO:0000256" key="10">
    <source>
        <dbReference type="ARBA" id="ARBA00049117"/>
    </source>
</evidence>
<keyword evidence="7" id="KW-0648">Protein biosynthesis</keyword>
<dbReference type="CDD" id="cd16267">
    <property type="entry name" value="HBS1-like_II"/>
    <property type="match status" value="1"/>
</dbReference>
<dbReference type="NCBIfam" id="TIGR00231">
    <property type="entry name" value="small_GTP"/>
    <property type="match status" value="1"/>
</dbReference>
<dbReference type="SUPFAM" id="SSF52540">
    <property type="entry name" value="P-loop containing nucleoside triphosphate hydrolases"/>
    <property type="match status" value="1"/>
</dbReference>
<keyword evidence="4" id="KW-0547">Nucleotide-binding</keyword>
<evidence type="ECO:0000256" key="3">
    <source>
        <dbReference type="ARBA" id="ARBA00022490"/>
    </source>
</evidence>
<protein>
    <recommendedName>
        <fullName evidence="12">Elongation factor 1 alpha-like protein</fullName>
    </recommendedName>
</protein>
<keyword evidence="5" id="KW-0378">Hydrolase</keyword>
<dbReference type="GO" id="GO:0005525">
    <property type="term" value="F:GTP binding"/>
    <property type="evidence" value="ECO:0007669"/>
    <property type="project" value="UniProtKB-KW"/>
</dbReference>
<dbReference type="GO" id="GO:0006412">
    <property type="term" value="P:translation"/>
    <property type="evidence" value="ECO:0007669"/>
    <property type="project" value="UniProtKB-KW"/>
</dbReference>
<dbReference type="SUPFAM" id="SSF50447">
    <property type="entry name" value="Translation proteins"/>
    <property type="match status" value="1"/>
</dbReference>
<dbReference type="VEuPathDB" id="FungiDB:AB675_11417"/>
<dbReference type="CDD" id="cd01883">
    <property type="entry name" value="EF1_alpha"/>
    <property type="match status" value="1"/>
</dbReference>
<comment type="similarity">
    <text evidence="2">Belongs to the TRAFAC class translation factor GTPase superfamily. Classic translation factor GTPase family. EF-Tu/EF-1A subfamily.</text>
</comment>
<evidence type="ECO:0000256" key="4">
    <source>
        <dbReference type="ARBA" id="ARBA00022741"/>
    </source>
</evidence>
<evidence type="ECO:0000256" key="11">
    <source>
        <dbReference type="ARBA" id="ARBA00063537"/>
    </source>
</evidence>
<evidence type="ECO:0000259" key="14">
    <source>
        <dbReference type="PROSITE" id="PS51722"/>
    </source>
</evidence>
<evidence type="ECO:0000313" key="16">
    <source>
        <dbReference type="Proteomes" id="UP000038010"/>
    </source>
</evidence>
<dbReference type="InterPro" id="IPR015033">
    <property type="entry name" value="HBS1-like_N"/>
</dbReference>
<evidence type="ECO:0000256" key="8">
    <source>
        <dbReference type="ARBA" id="ARBA00023128"/>
    </source>
</evidence>
<feature type="compositionally biased region" description="Acidic residues" evidence="13">
    <location>
        <begin position="11"/>
        <end position="34"/>
    </location>
</feature>
<dbReference type="OrthoDB" id="342024at2759"/>
<keyword evidence="9" id="KW-0342">GTP-binding</keyword>
<feature type="compositionally biased region" description="Basic and acidic residues" evidence="13">
    <location>
        <begin position="198"/>
        <end position="227"/>
    </location>
</feature>
<dbReference type="GO" id="GO:0005737">
    <property type="term" value="C:cytoplasm"/>
    <property type="evidence" value="ECO:0007669"/>
    <property type="project" value="UniProtKB-SubCell"/>
</dbReference>
<dbReference type="RefSeq" id="XP_017999824.1">
    <property type="nucleotide sequence ID" value="XM_018140262.1"/>
</dbReference>
<comment type="caution">
    <text evidence="15">The sequence shown here is derived from an EMBL/GenBank/DDBJ whole genome shotgun (WGS) entry which is preliminary data.</text>
</comment>
<evidence type="ECO:0000256" key="5">
    <source>
        <dbReference type="ARBA" id="ARBA00022801"/>
    </source>
</evidence>
<dbReference type="EMBL" id="LFJN01000013">
    <property type="protein sequence ID" value="KPI39861.1"/>
    <property type="molecule type" value="Genomic_DNA"/>
</dbReference>
<evidence type="ECO:0000313" key="15">
    <source>
        <dbReference type="EMBL" id="KPI39861.1"/>
    </source>
</evidence>
<dbReference type="Pfam" id="PF00009">
    <property type="entry name" value="GTP_EFTU"/>
    <property type="match status" value="1"/>
</dbReference>
<feature type="region of interest" description="Disordered" evidence="13">
    <location>
        <begin position="1"/>
        <end position="39"/>
    </location>
</feature>
<dbReference type="PROSITE" id="PS51722">
    <property type="entry name" value="G_TR_2"/>
    <property type="match status" value="1"/>
</dbReference>
<dbReference type="GO" id="GO:0006417">
    <property type="term" value="P:regulation of translation"/>
    <property type="evidence" value="ECO:0007669"/>
    <property type="project" value="UniProtKB-KW"/>
</dbReference>
<dbReference type="GeneID" id="28732142"/>
<dbReference type="InterPro" id="IPR031157">
    <property type="entry name" value="G_TR_CS"/>
</dbReference>
<dbReference type="InterPro" id="IPR005225">
    <property type="entry name" value="Small_GTP-bd"/>
</dbReference>
<evidence type="ECO:0000256" key="1">
    <source>
        <dbReference type="ARBA" id="ARBA00004496"/>
    </source>
</evidence>
<proteinExistence type="inferred from homology"/>
<keyword evidence="16" id="KW-1185">Reference proteome</keyword>
<keyword evidence="8" id="KW-0496">Mitochondrion</keyword>
<comment type="subunit">
    <text evidence="11">Component of the Dom34-Hbs1 complex, also named Pelota-HBS1L complex, composed of dom34 and hbs1.</text>
</comment>
<evidence type="ECO:0000256" key="13">
    <source>
        <dbReference type="SAM" id="MobiDB-lite"/>
    </source>
</evidence>
<dbReference type="GO" id="GO:1990533">
    <property type="term" value="C:Dom34-Hbs1 complex"/>
    <property type="evidence" value="ECO:0007669"/>
    <property type="project" value="UniProtKB-ARBA"/>
</dbReference>
<accession>A0A0N0NLZ2</accession>
<dbReference type="InterPro" id="IPR000795">
    <property type="entry name" value="T_Tr_GTP-bd_dom"/>
</dbReference>
<keyword evidence="6" id="KW-0810">Translation regulation</keyword>
<evidence type="ECO:0000256" key="7">
    <source>
        <dbReference type="ARBA" id="ARBA00022917"/>
    </source>
</evidence>
<dbReference type="Proteomes" id="UP000038010">
    <property type="component" value="Unassembled WGS sequence"/>
</dbReference>
<dbReference type="PANTHER" id="PTHR23115">
    <property type="entry name" value="TRANSLATION FACTOR"/>
    <property type="match status" value="1"/>
</dbReference>
<reference evidence="15 16" key="1">
    <citation type="submission" date="2015-06" db="EMBL/GenBank/DDBJ databases">
        <title>Draft genome of the ant-associated black yeast Phialophora attae CBS 131958.</title>
        <authorList>
            <person name="Moreno L.F."/>
            <person name="Stielow B.J."/>
            <person name="de Hoog S."/>
            <person name="Vicente V.A."/>
            <person name="Weiss V.A."/>
            <person name="de Vries M."/>
            <person name="Cruz L.M."/>
            <person name="Souza E.M."/>
        </authorList>
    </citation>
    <scope>NUCLEOTIDE SEQUENCE [LARGE SCALE GENOMIC DNA]</scope>
    <source>
        <strain evidence="15 16">CBS 131958</strain>
    </source>
</reference>
<dbReference type="PRINTS" id="PR00315">
    <property type="entry name" value="ELONGATNFCT"/>
</dbReference>
<comment type="catalytic activity">
    <reaction evidence="10">
        <text>GTP + H2O = GDP + phosphate + H(+)</text>
        <dbReference type="Rhea" id="RHEA:19669"/>
        <dbReference type="ChEBI" id="CHEBI:15377"/>
        <dbReference type="ChEBI" id="CHEBI:15378"/>
        <dbReference type="ChEBI" id="CHEBI:37565"/>
        <dbReference type="ChEBI" id="CHEBI:43474"/>
        <dbReference type="ChEBI" id="CHEBI:58189"/>
    </reaction>
    <physiologicalReaction direction="left-to-right" evidence="10">
        <dbReference type="Rhea" id="RHEA:19670"/>
    </physiologicalReaction>
</comment>
<feature type="region of interest" description="Disordered" evidence="13">
    <location>
        <begin position="158"/>
        <end position="241"/>
    </location>
</feature>